<dbReference type="AlphaFoldDB" id="A0A919R605"/>
<comment type="caution">
    <text evidence="2">The sequence shown here is derived from an EMBL/GenBank/DDBJ whole genome shotgun (WGS) entry which is preliminary data.</text>
</comment>
<evidence type="ECO:0000313" key="2">
    <source>
        <dbReference type="EMBL" id="GII80331.1"/>
    </source>
</evidence>
<protein>
    <submittedName>
        <fullName evidence="2">Uncharacterized protein</fullName>
    </submittedName>
</protein>
<keyword evidence="3" id="KW-1185">Reference proteome</keyword>
<dbReference type="Proteomes" id="UP000655287">
    <property type="component" value="Unassembled WGS sequence"/>
</dbReference>
<sequence length="98" mass="10566">MIGWIQAKSSTMVQVNWFIGRPPHGGGAGHRPPGPPGEMSVLPEPMLRICLRPGDRAAGSGYRESCTAPYWRIPGNPITTPRRPGATRAGSPNHRVTE</sequence>
<dbReference type="EMBL" id="BOOU01000071">
    <property type="protein sequence ID" value="GII80331.1"/>
    <property type="molecule type" value="Genomic_DNA"/>
</dbReference>
<feature type="region of interest" description="Disordered" evidence="1">
    <location>
        <begin position="70"/>
        <end position="98"/>
    </location>
</feature>
<evidence type="ECO:0000256" key="1">
    <source>
        <dbReference type="SAM" id="MobiDB-lite"/>
    </source>
</evidence>
<name>A0A919R605_9ACTN</name>
<organism evidence="2 3">
    <name type="scientific">Sphaerisporangium rufum</name>
    <dbReference type="NCBI Taxonomy" id="1381558"/>
    <lineage>
        <taxon>Bacteria</taxon>
        <taxon>Bacillati</taxon>
        <taxon>Actinomycetota</taxon>
        <taxon>Actinomycetes</taxon>
        <taxon>Streptosporangiales</taxon>
        <taxon>Streptosporangiaceae</taxon>
        <taxon>Sphaerisporangium</taxon>
    </lineage>
</organism>
<reference evidence="2" key="1">
    <citation type="submission" date="2021-01" db="EMBL/GenBank/DDBJ databases">
        <title>Whole genome shotgun sequence of Sphaerisporangium rufum NBRC 109079.</title>
        <authorList>
            <person name="Komaki H."/>
            <person name="Tamura T."/>
        </authorList>
    </citation>
    <scope>NUCLEOTIDE SEQUENCE</scope>
    <source>
        <strain evidence="2">NBRC 109079</strain>
    </source>
</reference>
<accession>A0A919R605</accession>
<proteinExistence type="predicted"/>
<evidence type="ECO:0000313" key="3">
    <source>
        <dbReference type="Proteomes" id="UP000655287"/>
    </source>
</evidence>
<gene>
    <name evidence="2" type="ORF">Sru01_53130</name>
</gene>